<dbReference type="Pfam" id="PF03703">
    <property type="entry name" value="bPH_2"/>
    <property type="match status" value="1"/>
</dbReference>
<keyword evidence="2" id="KW-1133">Transmembrane helix</keyword>
<feature type="transmembrane region" description="Helical" evidence="2">
    <location>
        <begin position="70"/>
        <end position="95"/>
    </location>
</feature>
<proteinExistence type="predicted"/>
<feature type="region of interest" description="Disordered" evidence="1">
    <location>
        <begin position="195"/>
        <end position="220"/>
    </location>
</feature>
<dbReference type="InterPro" id="IPR005182">
    <property type="entry name" value="YdbS-like_PH"/>
</dbReference>
<dbReference type="RefSeq" id="WP_076443884.1">
    <property type="nucleotide sequence ID" value="NZ_FTOQ01000001.1"/>
</dbReference>
<evidence type="ECO:0000313" key="5">
    <source>
        <dbReference type="Proteomes" id="UP000186684"/>
    </source>
</evidence>
<organism evidence="4 5">
    <name type="scientific">Roseivivax lentus</name>
    <dbReference type="NCBI Taxonomy" id="633194"/>
    <lineage>
        <taxon>Bacteria</taxon>
        <taxon>Pseudomonadati</taxon>
        <taxon>Pseudomonadota</taxon>
        <taxon>Alphaproteobacteria</taxon>
        <taxon>Rhodobacterales</taxon>
        <taxon>Roseobacteraceae</taxon>
        <taxon>Roseivivax</taxon>
    </lineage>
</organism>
<evidence type="ECO:0000256" key="1">
    <source>
        <dbReference type="SAM" id="MobiDB-lite"/>
    </source>
</evidence>
<dbReference type="OrthoDB" id="7345733at2"/>
<evidence type="ECO:0000313" key="4">
    <source>
        <dbReference type="EMBL" id="SIS50385.1"/>
    </source>
</evidence>
<feature type="compositionally biased region" description="Low complexity" evidence="1">
    <location>
        <begin position="208"/>
        <end position="220"/>
    </location>
</feature>
<evidence type="ECO:0000259" key="3">
    <source>
        <dbReference type="Pfam" id="PF03703"/>
    </source>
</evidence>
<dbReference type="InterPro" id="IPR054839">
    <property type="entry name" value="puhB_PGC"/>
</dbReference>
<evidence type="ECO:0000256" key="2">
    <source>
        <dbReference type="SAM" id="Phobius"/>
    </source>
</evidence>
<sequence length="220" mass="24115">MHHDDFATEPVRGLPETPPEGECILWQGRPNSWALAREALNLKWVAGYFVVLVLWRFLAVVDLMPLGQAIGAAVPIMILGAIALGLLYLIAYVQARATVYTITNRRVAMRIGAALTMTLNLPYSQIASADLARRRDGTGTISFQTLGKTRLSYLVCWPHVRPWKMNPTQPALRCIPEADRIATLLGEAAMTRITDPRVERRAQTDTPARGADAGAAVAAE</sequence>
<keyword evidence="2" id="KW-0812">Transmembrane</keyword>
<dbReference type="STRING" id="633194.SAMN05421759_10178"/>
<keyword evidence="2" id="KW-0472">Membrane</keyword>
<dbReference type="EMBL" id="FTOQ01000001">
    <property type="protein sequence ID" value="SIS50385.1"/>
    <property type="molecule type" value="Genomic_DNA"/>
</dbReference>
<name>A0A1N7JM48_9RHOB</name>
<feature type="domain" description="YdbS-like PH" evidence="3">
    <location>
        <begin position="96"/>
        <end position="184"/>
    </location>
</feature>
<protein>
    <submittedName>
        <fullName evidence="4">PH domain-containing protein</fullName>
    </submittedName>
</protein>
<dbReference type="NCBIfam" id="NF040894">
    <property type="entry name" value="puhB_PGC"/>
    <property type="match status" value="1"/>
</dbReference>
<dbReference type="AlphaFoldDB" id="A0A1N7JM48"/>
<keyword evidence="5" id="KW-1185">Reference proteome</keyword>
<feature type="transmembrane region" description="Helical" evidence="2">
    <location>
        <begin position="39"/>
        <end position="58"/>
    </location>
</feature>
<dbReference type="Proteomes" id="UP000186684">
    <property type="component" value="Unassembled WGS sequence"/>
</dbReference>
<gene>
    <name evidence="4" type="ORF">SAMN05421759_10178</name>
</gene>
<accession>A0A1N7JM48</accession>
<reference evidence="5" key="1">
    <citation type="submission" date="2017-01" db="EMBL/GenBank/DDBJ databases">
        <authorList>
            <person name="Varghese N."/>
            <person name="Submissions S."/>
        </authorList>
    </citation>
    <scope>NUCLEOTIDE SEQUENCE [LARGE SCALE GENOMIC DNA]</scope>
    <source>
        <strain evidence="5">DSM 29430</strain>
    </source>
</reference>